<dbReference type="PANTHER" id="PTHR43413:SF1">
    <property type="entry name" value="SIROHEME DECARBOXYLASE NIRL SUBUNIT"/>
    <property type="match status" value="1"/>
</dbReference>
<dbReference type="InterPro" id="IPR053953">
    <property type="entry name" value="NirdL-like_HTH"/>
</dbReference>
<dbReference type="Pfam" id="PF22451">
    <property type="entry name" value="NirdL-like_HTH"/>
    <property type="match status" value="1"/>
</dbReference>
<accession>A0A811TBR2</accession>
<keyword evidence="1" id="KW-0456">Lyase</keyword>
<dbReference type="Gene3D" id="1.10.10.10">
    <property type="entry name" value="Winged helix-like DNA-binding domain superfamily/Winged helix DNA-binding domain"/>
    <property type="match status" value="1"/>
</dbReference>
<gene>
    <name evidence="8" type="ORF">LAKADJCE_01007</name>
</gene>
<dbReference type="EMBL" id="CAJHIR010000102">
    <property type="protein sequence ID" value="CAD6494937.1"/>
    <property type="molecule type" value="Genomic_DNA"/>
</dbReference>
<evidence type="ECO:0000313" key="9">
    <source>
        <dbReference type="Proteomes" id="UP000612009"/>
    </source>
</evidence>
<comment type="pathway">
    <text evidence="2">Porphyrin-containing compound metabolism.</text>
</comment>
<evidence type="ECO:0000256" key="2">
    <source>
        <dbReference type="ARBA" id="ARBA00023444"/>
    </source>
</evidence>
<dbReference type="InterPro" id="IPR019885">
    <property type="entry name" value="Tscrpt_reg_HTH_AsnC-type_CS"/>
</dbReference>
<dbReference type="PANTHER" id="PTHR43413">
    <property type="entry name" value="TRANSCRIPTIONAL REGULATOR, ASNC FAMILY"/>
    <property type="match status" value="1"/>
</dbReference>
<evidence type="ECO:0000256" key="3">
    <source>
        <dbReference type="ARBA" id="ARBA00023457"/>
    </source>
</evidence>
<name>A0A811TBR2_9EURY</name>
<comment type="similarity">
    <text evidence="3">Belongs to the Ahb/Nir family.</text>
</comment>
<evidence type="ECO:0000313" key="8">
    <source>
        <dbReference type="EMBL" id="CAD6494937.1"/>
    </source>
</evidence>
<evidence type="ECO:0000259" key="6">
    <source>
        <dbReference type="Pfam" id="PF17805"/>
    </source>
</evidence>
<dbReference type="InterPro" id="IPR050684">
    <property type="entry name" value="HTH-Siroheme_Decarb"/>
</dbReference>
<dbReference type="AlphaFoldDB" id="A0A811TBR2"/>
<dbReference type="Pfam" id="PF17805">
    <property type="entry name" value="AsnC_trans_reg2"/>
    <property type="match status" value="1"/>
</dbReference>
<dbReference type="InterPro" id="IPR019888">
    <property type="entry name" value="Tscrpt_reg_AsnC-like"/>
</dbReference>
<dbReference type="InterPro" id="IPR036388">
    <property type="entry name" value="WH-like_DNA-bd_sf"/>
</dbReference>
<dbReference type="SMART" id="SM00344">
    <property type="entry name" value="HTH_ASNC"/>
    <property type="match status" value="1"/>
</dbReference>
<dbReference type="GO" id="GO:0016829">
    <property type="term" value="F:lyase activity"/>
    <property type="evidence" value="ECO:0007669"/>
    <property type="project" value="UniProtKB-KW"/>
</dbReference>
<evidence type="ECO:0000259" key="7">
    <source>
        <dbReference type="Pfam" id="PF22451"/>
    </source>
</evidence>
<comment type="catalytic activity">
    <reaction evidence="5">
        <text>siroheme + 2 H(+) = 12,18-didecarboxysiroheme + 2 CO2</text>
        <dbReference type="Rhea" id="RHEA:19093"/>
        <dbReference type="ChEBI" id="CHEBI:15378"/>
        <dbReference type="ChEBI" id="CHEBI:16526"/>
        <dbReference type="ChEBI" id="CHEBI:60052"/>
        <dbReference type="ChEBI" id="CHEBI:140497"/>
        <dbReference type="EC" id="4.1.1.111"/>
    </reaction>
</comment>
<dbReference type="Gene3D" id="3.30.70.3460">
    <property type="match status" value="1"/>
</dbReference>
<dbReference type="InterPro" id="IPR011008">
    <property type="entry name" value="Dimeric_a/b-barrel"/>
</dbReference>
<evidence type="ECO:0000256" key="5">
    <source>
        <dbReference type="ARBA" id="ARBA00048470"/>
    </source>
</evidence>
<organism evidence="8 9">
    <name type="scientific">Candidatus Argoarchaeum ethanivorans</name>
    <dbReference type="NCBI Taxonomy" id="2608793"/>
    <lineage>
        <taxon>Archaea</taxon>
        <taxon>Methanobacteriati</taxon>
        <taxon>Methanobacteriota</taxon>
        <taxon>Stenosarchaea group</taxon>
        <taxon>Methanomicrobia</taxon>
        <taxon>Methanosarcinales</taxon>
        <taxon>Methanosarcinales incertae sedis</taxon>
        <taxon>GOM Arc I cluster</taxon>
        <taxon>Candidatus Argoarchaeum</taxon>
    </lineage>
</organism>
<feature type="domain" description="Siroheme decarboxylase AsnC-like ligand binding" evidence="6">
    <location>
        <begin position="72"/>
        <end position="147"/>
    </location>
</feature>
<feature type="domain" description="Siroheme decarboxylase NirL-like HTH" evidence="7">
    <location>
        <begin position="12"/>
        <end position="58"/>
    </location>
</feature>
<sequence>MISKFVALDEMDKKLLNLIQLDFPLAKQPFKELGEELGTSEKEIMMRIERLIAGGAIRRIGPIINTKNAGGVSTLAAVKAEKDKISEVANIISEYDEVSHNYLRGGNYNIWFTVSAANKAELNRILGEIKVRTGCPLIELPTKRLFKIGVKFEIR</sequence>
<proteinExistence type="inferred from homology"/>
<reference evidence="8" key="1">
    <citation type="submission" date="2020-10" db="EMBL/GenBank/DDBJ databases">
        <authorList>
            <person name="Hahn C.J."/>
            <person name="Laso-Perez R."/>
            <person name="Vulcano F."/>
            <person name="Vaziourakis K.-M."/>
            <person name="Stokke R."/>
            <person name="Steen I.H."/>
            <person name="Teske A."/>
            <person name="Boetius A."/>
            <person name="Liebeke M."/>
            <person name="Amann R."/>
            <person name="Knittel K."/>
        </authorList>
    </citation>
    <scope>NUCLEOTIDE SEQUENCE</scope>
    <source>
        <strain evidence="8">Gfbio:e3339647-f889-4370-9287-4fb5cb688e4c:AG392J18_GoMArc1</strain>
    </source>
</reference>
<dbReference type="SUPFAM" id="SSF54909">
    <property type="entry name" value="Dimeric alpha+beta barrel"/>
    <property type="match status" value="1"/>
</dbReference>
<dbReference type="InterPro" id="IPR036390">
    <property type="entry name" value="WH_DNA-bd_sf"/>
</dbReference>
<protein>
    <recommendedName>
        <fullName evidence="4">siroheme decarboxylase</fullName>
        <ecNumber evidence="4">4.1.1.111</ecNumber>
    </recommendedName>
</protein>
<dbReference type="InterPro" id="IPR040523">
    <property type="entry name" value="AsnC_trans_reg2"/>
</dbReference>
<comment type="caution">
    <text evidence="8">The sequence shown here is derived from an EMBL/GenBank/DDBJ whole genome shotgun (WGS) entry which is preliminary data.</text>
</comment>
<evidence type="ECO:0000256" key="4">
    <source>
        <dbReference type="ARBA" id="ARBA00023471"/>
    </source>
</evidence>
<evidence type="ECO:0000256" key="1">
    <source>
        <dbReference type="ARBA" id="ARBA00023239"/>
    </source>
</evidence>
<dbReference type="PROSITE" id="PS00519">
    <property type="entry name" value="HTH_ASNC_1"/>
    <property type="match status" value="1"/>
</dbReference>
<dbReference type="SUPFAM" id="SSF46785">
    <property type="entry name" value="Winged helix' DNA-binding domain"/>
    <property type="match status" value="1"/>
</dbReference>
<dbReference type="Proteomes" id="UP000612009">
    <property type="component" value="Unassembled WGS sequence"/>
</dbReference>
<dbReference type="EC" id="4.1.1.111" evidence="4"/>